<evidence type="ECO:0000313" key="3">
    <source>
        <dbReference type="Proteomes" id="UP001153737"/>
    </source>
</evidence>
<dbReference type="InterPro" id="IPR020234">
    <property type="entry name" value="Mite_allergen_group-7"/>
</dbReference>
<gene>
    <name evidence="2" type="ORF">PHAECO_LOCUS1461</name>
</gene>
<dbReference type="EMBL" id="OU896716">
    <property type="protein sequence ID" value="CAH1117806.1"/>
    <property type="molecule type" value="Genomic_DNA"/>
</dbReference>
<feature type="chain" id="PRO_5040297534" evidence="1">
    <location>
        <begin position="17"/>
        <end position="257"/>
    </location>
</feature>
<organism evidence="2 3">
    <name type="scientific">Phaedon cochleariae</name>
    <name type="common">Mustard beetle</name>
    <dbReference type="NCBI Taxonomy" id="80249"/>
    <lineage>
        <taxon>Eukaryota</taxon>
        <taxon>Metazoa</taxon>
        <taxon>Ecdysozoa</taxon>
        <taxon>Arthropoda</taxon>
        <taxon>Hexapoda</taxon>
        <taxon>Insecta</taxon>
        <taxon>Pterygota</taxon>
        <taxon>Neoptera</taxon>
        <taxon>Endopterygota</taxon>
        <taxon>Coleoptera</taxon>
        <taxon>Polyphaga</taxon>
        <taxon>Cucujiformia</taxon>
        <taxon>Chrysomeloidea</taxon>
        <taxon>Chrysomelidae</taxon>
        <taxon>Chrysomelinae</taxon>
        <taxon>Chrysomelini</taxon>
        <taxon>Phaedon</taxon>
    </lineage>
</organism>
<dbReference type="PANTHER" id="PTHR11008:SF29">
    <property type="entry name" value="IP17226P"/>
    <property type="match status" value="1"/>
</dbReference>
<dbReference type="InterPro" id="IPR038602">
    <property type="entry name" value="Mite_allergen_7_sf"/>
</dbReference>
<reference evidence="2" key="1">
    <citation type="submission" date="2022-01" db="EMBL/GenBank/DDBJ databases">
        <authorList>
            <person name="King R."/>
        </authorList>
    </citation>
    <scope>NUCLEOTIDE SEQUENCE</scope>
</reference>
<accession>A0A9P0DI76</accession>
<dbReference type="PANTHER" id="PTHR11008">
    <property type="entry name" value="PROTEIN TAKEOUT-LIKE PROTEIN"/>
    <property type="match status" value="1"/>
</dbReference>
<dbReference type="Gene3D" id="3.15.10.50">
    <property type="match status" value="1"/>
</dbReference>
<feature type="signal peptide" evidence="1">
    <location>
        <begin position="1"/>
        <end position="16"/>
    </location>
</feature>
<dbReference type="GO" id="GO:0005615">
    <property type="term" value="C:extracellular space"/>
    <property type="evidence" value="ECO:0007669"/>
    <property type="project" value="TreeGrafter"/>
</dbReference>
<dbReference type="Proteomes" id="UP001153737">
    <property type="component" value="Chromosome 10"/>
</dbReference>
<dbReference type="AlphaFoldDB" id="A0A9P0DI76"/>
<evidence type="ECO:0000256" key="1">
    <source>
        <dbReference type="SAM" id="SignalP"/>
    </source>
</evidence>
<evidence type="ECO:0000313" key="2">
    <source>
        <dbReference type="EMBL" id="CAH1117806.1"/>
    </source>
</evidence>
<protein>
    <submittedName>
        <fullName evidence="2">Uncharacterized protein</fullName>
    </submittedName>
</protein>
<reference evidence="2" key="2">
    <citation type="submission" date="2022-10" db="EMBL/GenBank/DDBJ databases">
        <authorList>
            <consortium name="ENA_rothamsted_submissions"/>
            <consortium name="culmorum"/>
            <person name="King R."/>
        </authorList>
    </citation>
    <scope>NUCLEOTIDE SEQUENCE</scope>
</reference>
<proteinExistence type="predicted"/>
<dbReference type="OrthoDB" id="6419576at2759"/>
<sequence length="257" mass="28624">MKTLVLLSAIFACSWATITSPIINENIKLNRNMVDSLLVKYAEKASEGDTGVITAVVNNYADRLFQHIQTFAVSHSLDPVYLDDISENFLGSSLTLKNGTLNGISTISRYNDVKVTYQHNTRKLVTEFPLIFSKLNFVYQYHVLVLFIGPKGEMTGNIDNFKANVQLSFDFNTYTAKIEKLTTMDSGHISLTFHGQGLVDLVVNILSEFVTTILHPLLTAIIEGRVKDAASATVNQVNNFIGNLLHPNSTHNNTYIY</sequence>
<keyword evidence="1" id="KW-0732">Signal</keyword>
<keyword evidence="3" id="KW-1185">Reference proteome</keyword>
<name>A0A9P0DI76_PHACE</name>
<dbReference type="Pfam" id="PF16984">
    <property type="entry name" value="Grp7_allergen"/>
    <property type="match status" value="1"/>
</dbReference>